<reference evidence="2" key="1">
    <citation type="submission" date="2013-02" db="EMBL/GenBank/DDBJ databases">
        <authorList>
            <person name="Hughes D."/>
        </authorList>
    </citation>
    <scope>NUCLEOTIDE SEQUENCE</scope>
    <source>
        <strain>Durham</strain>
        <strain evidence="2">NC isolate 2 -- Noor lab</strain>
    </source>
</reference>
<dbReference type="EnsemblMetazoa" id="MESCA001459-RA">
    <property type="protein sequence ID" value="MESCA001459-PA"/>
    <property type="gene ID" value="MESCA001459"/>
</dbReference>
<name>T1GDR4_MEGSC</name>
<dbReference type="EMBL" id="CAQQ02164934">
    <property type="status" value="NOT_ANNOTATED_CDS"/>
    <property type="molecule type" value="Genomic_DNA"/>
</dbReference>
<keyword evidence="2" id="KW-1185">Reference proteome</keyword>
<dbReference type="HOGENOM" id="CLU_1760875_0_0_1"/>
<proteinExistence type="predicted"/>
<organism evidence="1 2">
    <name type="scientific">Megaselia scalaris</name>
    <name type="common">Humpbacked fly</name>
    <name type="synonym">Phora scalaris</name>
    <dbReference type="NCBI Taxonomy" id="36166"/>
    <lineage>
        <taxon>Eukaryota</taxon>
        <taxon>Metazoa</taxon>
        <taxon>Ecdysozoa</taxon>
        <taxon>Arthropoda</taxon>
        <taxon>Hexapoda</taxon>
        <taxon>Insecta</taxon>
        <taxon>Pterygota</taxon>
        <taxon>Neoptera</taxon>
        <taxon>Endopterygota</taxon>
        <taxon>Diptera</taxon>
        <taxon>Brachycera</taxon>
        <taxon>Muscomorpha</taxon>
        <taxon>Platypezoidea</taxon>
        <taxon>Phoridae</taxon>
        <taxon>Megaseliini</taxon>
        <taxon>Megaselia</taxon>
    </lineage>
</organism>
<accession>T1GDR4</accession>
<evidence type="ECO:0000313" key="2">
    <source>
        <dbReference type="Proteomes" id="UP000015102"/>
    </source>
</evidence>
<sequence length="148" mass="16524">MGPAGKTLTTSQSHCIGGIVGYIDKKVLGEKHIYQHPTAKYTYDSSGFDPEGLFGCIFTVVQSFFNGTVMVHQSNEHMHAPAPLTSRWQALHFYISSHRKLFLEALVIKSFDLLLPIAQRFISKVRKLLFKESSTTNVCNSVSSETDI</sequence>
<reference evidence="1" key="2">
    <citation type="submission" date="2015-06" db="UniProtKB">
        <authorList>
            <consortium name="EnsemblMetazoa"/>
        </authorList>
    </citation>
    <scope>IDENTIFICATION</scope>
</reference>
<dbReference type="EMBL" id="CAQQ02164933">
    <property type="status" value="NOT_ANNOTATED_CDS"/>
    <property type="molecule type" value="Genomic_DNA"/>
</dbReference>
<protein>
    <submittedName>
        <fullName evidence="1">Uncharacterized protein</fullName>
    </submittedName>
</protein>
<evidence type="ECO:0000313" key="1">
    <source>
        <dbReference type="EnsemblMetazoa" id="MESCA001459-PA"/>
    </source>
</evidence>
<dbReference type="STRING" id="36166.T1GDR4"/>
<dbReference type="AlphaFoldDB" id="T1GDR4"/>
<dbReference type="Proteomes" id="UP000015102">
    <property type="component" value="Unassembled WGS sequence"/>
</dbReference>